<evidence type="ECO:0000313" key="3">
    <source>
        <dbReference type="EMBL" id="KAI6657427.1"/>
    </source>
</evidence>
<feature type="region of interest" description="Disordered" evidence="1">
    <location>
        <begin position="266"/>
        <end position="316"/>
    </location>
</feature>
<accession>A0AAV7K7Y7</accession>
<dbReference type="Pfam" id="PF00568">
    <property type="entry name" value="WH1"/>
    <property type="match status" value="1"/>
</dbReference>
<dbReference type="InterPro" id="IPR011993">
    <property type="entry name" value="PH-like_dom_sf"/>
</dbReference>
<keyword evidence="4" id="KW-1185">Reference proteome</keyword>
<evidence type="ECO:0000256" key="1">
    <source>
        <dbReference type="SAM" id="MobiDB-lite"/>
    </source>
</evidence>
<reference evidence="3 4" key="1">
    <citation type="journal article" date="2023" name="BMC Biol.">
        <title>The compact genome of the sponge Oopsacas minuta (Hexactinellida) is lacking key metazoan core genes.</title>
        <authorList>
            <person name="Santini S."/>
            <person name="Schenkelaars Q."/>
            <person name="Jourda C."/>
            <person name="Duchesne M."/>
            <person name="Belahbib H."/>
            <person name="Rocher C."/>
            <person name="Selva M."/>
            <person name="Riesgo A."/>
            <person name="Vervoort M."/>
            <person name="Leys S.P."/>
            <person name="Kodjabachian L."/>
            <person name="Le Bivic A."/>
            <person name="Borchiellini C."/>
            <person name="Claverie J.M."/>
            <person name="Renard E."/>
        </authorList>
    </citation>
    <scope>NUCLEOTIDE SEQUENCE [LARGE SCALE GENOMIC DNA]</scope>
    <source>
        <strain evidence="3">SPO-2</strain>
    </source>
</reference>
<feature type="compositionally biased region" description="Polar residues" evidence="1">
    <location>
        <begin position="137"/>
        <end position="152"/>
    </location>
</feature>
<dbReference type="InterPro" id="IPR000697">
    <property type="entry name" value="WH1/EVH1_dom"/>
</dbReference>
<evidence type="ECO:0000259" key="2">
    <source>
        <dbReference type="PROSITE" id="PS50229"/>
    </source>
</evidence>
<dbReference type="EMBL" id="JAKMXF010000111">
    <property type="protein sequence ID" value="KAI6657427.1"/>
    <property type="molecule type" value="Genomic_DNA"/>
</dbReference>
<feature type="domain" description="WH1" evidence="2">
    <location>
        <begin position="1"/>
        <end position="112"/>
    </location>
</feature>
<comment type="caution">
    <text evidence="3">The sequence shown here is derived from an EMBL/GenBank/DDBJ whole genome shotgun (WGS) entry which is preliminary data.</text>
</comment>
<evidence type="ECO:0000313" key="4">
    <source>
        <dbReference type="Proteomes" id="UP001165289"/>
    </source>
</evidence>
<dbReference type="Gene3D" id="2.30.29.30">
    <property type="entry name" value="Pleckstrin-homology domain (PH domain)/Phosphotyrosine-binding domain (PTB)"/>
    <property type="match status" value="1"/>
</dbReference>
<gene>
    <name evidence="3" type="ORF">LOD99_173</name>
</gene>
<dbReference type="Proteomes" id="UP001165289">
    <property type="component" value="Unassembled WGS sequence"/>
</dbReference>
<feature type="compositionally biased region" description="Basic and acidic residues" evidence="1">
    <location>
        <begin position="266"/>
        <end position="287"/>
    </location>
</feature>
<dbReference type="SMART" id="SM00461">
    <property type="entry name" value="WH1"/>
    <property type="match status" value="1"/>
</dbReference>
<organism evidence="3 4">
    <name type="scientific">Oopsacas minuta</name>
    <dbReference type="NCBI Taxonomy" id="111878"/>
    <lineage>
        <taxon>Eukaryota</taxon>
        <taxon>Metazoa</taxon>
        <taxon>Porifera</taxon>
        <taxon>Hexactinellida</taxon>
        <taxon>Hexasterophora</taxon>
        <taxon>Lyssacinosida</taxon>
        <taxon>Leucopsacidae</taxon>
        <taxon>Oopsacas</taxon>
    </lineage>
</organism>
<protein>
    <submittedName>
        <fullName evidence="3">Homer protein-like 2 isoform X2</fullName>
    </submittedName>
</protein>
<feature type="region of interest" description="Disordered" evidence="1">
    <location>
        <begin position="127"/>
        <end position="180"/>
    </location>
</feature>
<dbReference type="InterPro" id="IPR045027">
    <property type="entry name" value="Homer"/>
</dbReference>
<dbReference type="PANTHER" id="PTHR10918">
    <property type="entry name" value="HOMER"/>
    <property type="match status" value="1"/>
</dbReference>
<dbReference type="SUPFAM" id="SSF50729">
    <property type="entry name" value="PH domain-like"/>
    <property type="match status" value="1"/>
</dbReference>
<proteinExistence type="predicted"/>
<sequence length="410" mass="46038">MTDQTVFTTRGHVFHIDPDSRKKWIPSAEGPVGISLFFDEQRGVYRLVACDANQKVVLNSMMQTNMTFTKTSAKFGQWSDKSSGHNVYGVGFSSESDLNKFHEEFNKAKSTIKGSDSKKDEYLASGIITPKPEFNQPKDQSGVSYKRPTSTEMRIRSPSDGSNQTVLPDTPSSPGYVPLPAARRDSLQDIDATVDLATKPPPGADEQQVLRYESKRLKAALARSSENAKKWEAELQTLKNNNARLTAALQDSASNVSEWKAQLKSYKEESSRLKQRVHELESKRDGQSESLSADLEEARRGRAEAEKQAHKSQESFATLRRELEELKEESIKEISELKIVNNNLREGCTSFQEKVGQLEDEHGQLEIAYQQALDEKEKSFELQNLNNEELVSLKSNIKTKIVEISSLVDS</sequence>
<feature type="compositionally biased region" description="Polar residues" evidence="1">
    <location>
        <begin position="159"/>
        <end position="173"/>
    </location>
</feature>
<dbReference type="AlphaFoldDB" id="A0AAV7K7Y7"/>
<dbReference type="PROSITE" id="PS50229">
    <property type="entry name" value="WH1"/>
    <property type="match status" value="1"/>
</dbReference>
<feature type="compositionally biased region" description="Basic and acidic residues" evidence="1">
    <location>
        <begin position="296"/>
        <end position="316"/>
    </location>
</feature>
<dbReference type="GO" id="GO:0035256">
    <property type="term" value="F:G protein-coupled glutamate receptor binding"/>
    <property type="evidence" value="ECO:0007669"/>
    <property type="project" value="InterPro"/>
</dbReference>
<name>A0AAV7K7Y7_9METZ</name>